<evidence type="ECO:0000256" key="3">
    <source>
        <dbReference type="ARBA" id="ARBA00022989"/>
    </source>
</evidence>
<protein>
    <recommendedName>
        <fullName evidence="7">MAPEG family protein</fullName>
    </recommendedName>
</protein>
<feature type="transmembrane region" description="Helical" evidence="5">
    <location>
        <begin position="63"/>
        <end position="89"/>
    </location>
</feature>
<dbReference type="InterPro" id="IPR050997">
    <property type="entry name" value="MAPEG"/>
</dbReference>
<organism evidence="6">
    <name type="scientific">marine metagenome</name>
    <dbReference type="NCBI Taxonomy" id="408172"/>
    <lineage>
        <taxon>unclassified sequences</taxon>
        <taxon>metagenomes</taxon>
        <taxon>ecological metagenomes</taxon>
    </lineage>
</organism>
<dbReference type="GO" id="GO:0004602">
    <property type="term" value="F:glutathione peroxidase activity"/>
    <property type="evidence" value="ECO:0007669"/>
    <property type="project" value="TreeGrafter"/>
</dbReference>
<evidence type="ECO:0000256" key="5">
    <source>
        <dbReference type="SAM" id="Phobius"/>
    </source>
</evidence>
<gene>
    <name evidence="6" type="ORF">METZ01_LOCUS8347</name>
</gene>
<dbReference type="GO" id="GO:0004364">
    <property type="term" value="F:glutathione transferase activity"/>
    <property type="evidence" value="ECO:0007669"/>
    <property type="project" value="TreeGrafter"/>
</dbReference>
<dbReference type="InterPro" id="IPR023352">
    <property type="entry name" value="MAPEG-like_dom_sf"/>
</dbReference>
<reference evidence="6" key="1">
    <citation type="submission" date="2018-05" db="EMBL/GenBank/DDBJ databases">
        <authorList>
            <person name="Lanie J.A."/>
            <person name="Ng W.-L."/>
            <person name="Kazmierczak K.M."/>
            <person name="Andrzejewski T.M."/>
            <person name="Davidsen T.M."/>
            <person name="Wayne K.J."/>
            <person name="Tettelin H."/>
            <person name="Glass J.I."/>
            <person name="Rusch D."/>
            <person name="Podicherti R."/>
            <person name="Tsui H.-C.T."/>
            <person name="Winkler M.E."/>
        </authorList>
    </citation>
    <scope>NUCLEOTIDE SEQUENCE</scope>
</reference>
<dbReference type="SUPFAM" id="SSF161084">
    <property type="entry name" value="MAPEG domain-like"/>
    <property type="match status" value="1"/>
</dbReference>
<keyword evidence="3 5" id="KW-1133">Transmembrane helix</keyword>
<evidence type="ECO:0008006" key="7">
    <source>
        <dbReference type="Google" id="ProtNLM"/>
    </source>
</evidence>
<dbReference type="AlphaFoldDB" id="A0A381NPP0"/>
<feature type="transmembrane region" description="Helical" evidence="5">
    <location>
        <begin position="101"/>
        <end position="123"/>
    </location>
</feature>
<name>A0A381NPP0_9ZZZZ</name>
<evidence type="ECO:0000313" key="6">
    <source>
        <dbReference type="EMBL" id="SUZ55493.1"/>
    </source>
</evidence>
<keyword evidence="2 5" id="KW-0812">Transmembrane</keyword>
<keyword evidence="4 5" id="KW-0472">Membrane</keyword>
<dbReference type="PANTHER" id="PTHR10250:SF15">
    <property type="entry name" value="MICROSOMAL GLUTATHIONE S-TRANSFERASE-RELATED"/>
    <property type="match status" value="1"/>
</dbReference>
<dbReference type="GO" id="GO:0006691">
    <property type="term" value="P:leukotriene metabolic process"/>
    <property type="evidence" value="ECO:0007669"/>
    <property type="project" value="UniProtKB-ARBA"/>
</dbReference>
<proteinExistence type="predicted"/>
<dbReference type="PANTHER" id="PTHR10250">
    <property type="entry name" value="MICROSOMAL GLUTATHIONE S-TRANSFERASE"/>
    <property type="match status" value="1"/>
</dbReference>
<evidence type="ECO:0000256" key="4">
    <source>
        <dbReference type="ARBA" id="ARBA00023136"/>
    </source>
</evidence>
<dbReference type="Pfam" id="PF01124">
    <property type="entry name" value="MAPEG"/>
    <property type="match status" value="1"/>
</dbReference>
<evidence type="ECO:0000256" key="1">
    <source>
        <dbReference type="ARBA" id="ARBA00004141"/>
    </source>
</evidence>
<dbReference type="EMBL" id="UINC01000444">
    <property type="protein sequence ID" value="SUZ55493.1"/>
    <property type="molecule type" value="Genomic_DNA"/>
</dbReference>
<evidence type="ECO:0000256" key="2">
    <source>
        <dbReference type="ARBA" id="ARBA00022692"/>
    </source>
</evidence>
<comment type="subcellular location">
    <subcellularLocation>
        <location evidence="1">Membrane</location>
        <topology evidence="1">Multi-pass membrane protein</topology>
    </subcellularLocation>
</comment>
<dbReference type="GO" id="GO:0016020">
    <property type="term" value="C:membrane"/>
    <property type="evidence" value="ECO:0007669"/>
    <property type="project" value="UniProtKB-SubCell"/>
</dbReference>
<dbReference type="Gene3D" id="1.20.120.550">
    <property type="entry name" value="Membrane associated eicosanoid/glutathione metabolism-like domain"/>
    <property type="match status" value="1"/>
</dbReference>
<sequence length="128" mass="14013">MGFVIVVVILALVQYIVFGILVGRARGKYNVPAPACSGDPIFERYWRVHQNTLEQLVAFLPAIFLYAYVGNPVIAAGAGLVYLLGRLLYLRGYVANPESRAIGFILTFLPTVFMLIASLFIAATTMLA</sequence>
<accession>A0A381NPP0</accession>
<dbReference type="InterPro" id="IPR001129">
    <property type="entry name" value="Membr-assoc_MAPEG"/>
</dbReference>